<dbReference type="EMBL" id="CP014263">
    <property type="protein sequence ID" value="AQG79609.1"/>
    <property type="molecule type" value="Genomic_DNA"/>
</dbReference>
<feature type="coiled-coil region" evidence="1">
    <location>
        <begin position="316"/>
        <end position="343"/>
    </location>
</feature>
<dbReference type="STRING" id="1178516.AWR27_09895"/>
<accession>A0A1P9WW51</accession>
<name>A0A1P9WW51_9BACT</name>
<keyword evidence="2" id="KW-0732">Signal</keyword>
<dbReference type="KEGG" id="smon:AWR27_09895"/>
<dbReference type="OrthoDB" id="712316at2"/>
<evidence type="ECO:0000256" key="2">
    <source>
        <dbReference type="SAM" id="SignalP"/>
    </source>
</evidence>
<protein>
    <recommendedName>
        <fullName evidence="5">Transporter</fullName>
    </recommendedName>
</protein>
<evidence type="ECO:0000256" key="1">
    <source>
        <dbReference type="SAM" id="Coils"/>
    </source>
</evidence>
<reference evidence="3 4" key="1">
    <citation type="submission" date="2016-01" db="EMBL/GenBank/DDBJ databases">
        <authorList>
            <person name="Oliw E.H."/>
        </authorList>
    </citation>
    <scope>NUCLEOTIDE SEQUENCE [LARGE SCALE GENOMIC DNA]</scope>
    <source>
        <strain evidence="3 4">DY10</strain>
    </source>
</reference>
<dbReference type="Gene3D" id="1.20.1600.10">
    <property type="entry name" value="Outer membrane efflux proteins (OEP)"/>
    <property type="match status" value="1"/>
</dbReference>
<dbReference type="GO" id="GO:0015562">
    <property type="term" value="F:efflux transmembrane transporter activity"/>
    <property type="evidence" value="ECO:0007669"/>
    <property type="project" value="InterPro"/>
</dbReference>
<dbReference type="RefSeq" id="WP_077131043.1">
    <property type="nucleotide sequence ID" value="NZ_CP014263.1"/>
</dbReference>
<dbReference type="SUPFAM" id="SSF56954">
    <property type="entry name" value="Outer membrane efflux proteins (OEP)"/>
    <property type="match status" value="1"/>
</dbReference>
<evidence type="ECO:0000313" key="3">
    <source>
        <dbReference type="EMBL" id="AQG79609.1"/>
    </source>
</evidence>
<proteinExistence type="predicted"/>
<sequence>MKHSLIFLLMALPGWVYAQSSSSIERVLQSVGQNNKTLRAESQAYAAQRATLQTGLNPDDPFIEYDYLPGRPEGAGLQQEISLTQGFDFPTAYKRRREVARLQTELTTPQQRVGRQQVLLEAKRLCLELIYHNIRQRDLQQRLARATRLAEGVREQVRGGTATALDVSKADLQRLGLENDLRQNTQQIRQRTLRLTQLNGGEAISLPDTLYPARPQLPPFSQLDSLIEAADPAVAVVRQQVAIDRQRVALARALTLPRFQVGYHFQSLLGVCYQGIHAGLSIPLWQQRNIIRAGQAGVMASESRVMEHRTEHVARNQQLYEQAQTLETNLAQYRQALDDTNTLLLLDTSFRLRQLTTVAYILETTYLYGATDTLRQLERDLQLTLADLLAYQL</sequence>
<dbReference type="Proteomes" id="UP000187941">
    <property type="component" value="Chromosome"/>
</dbReference>
<feature type="signal peptide" evidence="2">
    <location>
        <begin position="1"/>
        <end position="18"/>
    </location>
</feature>
<gene>
    <name evidence="3" type="ORF">AWR27_09895</name>
</gene>
<keyword evidence="4" id="KW-1185">Reference proteome</keyword>
<dbReference type="AlphaFoldDB" id="A0A1P9WW51"/>
<organism evidence="3 4">
    <name type="scientific">Spirosoma montaniterrae</name>
    <dbReference type="NCBI Taxonomy" id="1178516"/>
    <lineage>
        <taxon>Bacteria</taxon>
        <taxon>Pseudomonadati</taxon>
        <taxon>Bacteroidota</taxon>
        <taxon>Cytophagia</taxon>
        <taxon>Cytophagales</taxon>
        <taxon>Cytophagaceae</taxon>
        <taxon>Spirosoma</taxon>
    </lineage>
</organism>
<evidence type="ECO:0008006" key="5">
    <source>
        <dbReference type="Google" id="ProtNLM"/>
    </source>
</evidence>
<feature type="chain" id="PRO_5012071797" description="Transporter" evidence="2">
    <location>
        <begin position="19"/>
        <end position="393"/>
    </location>
</feature>
<evidence type="ECO:0000313" key="4">
    <source>
        <dbReference type="Proteomes" id="UP000187941"/>
    </source>
</evidence>
<keyword evidence="1" id="KW-0175">Coiled coil</keyword>